<feature type="transmembrane region" description="Helical" evidence="5">
    <location>
        <begin position="276"/>
        <end position="294"/>
    </location>
</feature>
<evidence type="ECO:0000256" key="1">
    <source>
        <dbReference type="ARBA" id="ARBA00004141"/>
    </source>
</evidence>
<feature type="domain" description="Sodium/calcium exchanger membrane region" evidence="6">
    <location>
        <begin position="178"/>
        <end position="319"/>
    </location>
</feature>
<dbReference type="AlphaFoldDB" id="A0A2N5ZK37"/>
<evidence type="ECO:0000256" key="5">
    <source>
        <dbReference type="SAM" id="Phobius"/>
    </source>
</evidence>
<dbReference type="GO" id="GO:0005262">
    <property type="term" value="F:calcium channel activity"/>
    <property type="evidence" value="ECO:0007669"/>
    <property type="project" value="TreeGrafter"/>
</dbReference>
<evidence type="ECO:0000256" key="2">
    <source>
        <dbReference type="ARBA" id="ARBA00022692"/>
    </source>
</evidence>
<evidence type="ECO:0000313" key="8">
    <source>
        <dbReference type="Proteomes" id="UP000234857"/>
    </source>
</evidence>
<dbReference type="PANTHER" id="PTHR10846:SF8">
    <property type="entry name" value="INNER MEMBRANE PROTEIN YRBG"/>
    <property type="match status" value="1"/>
</dbReference>
<feature type="transmembrane region" description="Helical" evidence="5">
    <location>
        <begin position="204"/>
        <end position="221"/>
    </location>
</feature>
<dbReference type="InterPro" id="IPR044880">
    <property type="entry name" value="NCX_ion-bd_dom_sf"/>
</dbReference>
<feature type="transmembrane region" description="Helical" evidence="5">
    <location>
        <begin position="71"/>
        <end position="88"/>
    </location>
</feature>
<evidence type="ECO:0000256" key="3">
    <source>
        <dbReference type="ARBA" id="ARBA00022989"/>
    </source>
</evidence>
<organism evidence="7 8">
    <name type="scientific">Muiribacterium halophilum</name>
    <dbReference type="NCBI Taxonomy" id="2053465"/>
    <lineage>
        <taxon>Bacteria</taxon>
        <taxon>Candidatus Muiribacteriota</taxon>
        <taxon>Candidatus Muiribacteriia</taxon>
        <taxon>Candidatus Muiribacteriales</taxon>
        <taxon>Candidatus Muiribacteriaceae</taxon>
        <taxon>Candidatus Muiribacterium</taxon>
    </lineage>
</organism>
<dbReference type="InterPro" id="IPR004837">
    <property type="entry name" value="NaCa_Exmemb"/>
</dbReference>
<protein>
    <recommendedName>
        <fullName evidence="6">Sodium/calcium exchanger membrane region domain-containing protein</fullName>
    </recommendedName>
</protein>
<keyword evidence="4 5" id="KW-0472">Membrane</keyword>
<dbReference type="EMBL" id="PKTG01000042">
    <property type="protein sequence ID" value="PLX19068.1"/>
    <property type="molecule type" value="Genomic_DNA"/>
</dbReference>
<sequence length="328" mass="36381">MWIEFLISAFIVIAAGFKLTSYGDEISEKSNISGGLIGFFLLALATSLPELITSLSAVLRQDAPEMCLGNIFGSNLFNLVILFLLDIFSRKSVFKFSTKEDIKSISFIYVISLLAIIPMILSSFMNIRFFDGFRFNIESFLIFAFYIYILKNFREDDKQEKLPDEKQKQSLVGVYTKFTVAALFIVVAGIFLTESVDKIAETYSLGKTFAGSLLLAFVTSLPEASVSLSAVRIGAVEMAIGNILGSNVFNVFIVFFADAASSKQLLYLKEVANSSATGLFSLLMLSVAFLGFLFKAGKSRVFGYRLSVFSFLILIIYFAGMYVTYLVK</sequence>
<gene>
    <name evidence="7" type="ORF">C0601_02970</name>
</gene>
<comment type="subcellular location">
    <subcellularLocation>
        <location evidence="1">Membrane</location>
        <topology evidence="1">Multi-pass membrane protein</topology>
    </subcellularLocation>
</comment>
<feature type="transmembrane region" description="Helical" evidence="5">
    <location>
        <begin position="35"/>
        <end position="59"/>
    </location>
</feature>
<dbReference type="Proteomes" id="UP000234857">
    <property type="component" value="Unassembled WGS sequence"/>
</dbReference>
<dbReference type="GO" id="GO:0008273">
    <property type="term" value="F:calcium, potassium:sodium antiporter activity"/>
    <property type="evidence" value="ECO:0007669"/>
    <property type="project" value="TreeGrafter"/>
</dbReference>
<dbReference type="Pfam" id="PF01699">
    <property type="entry name" value="Na_Ca_ex"/>
    <property type="match status" value="2"/>
</dbReference>
<accession>A0A2N5ZK37</accession>
<feature type="transmembrane region" description="Helical" evidence="5">
    <location>
        <begin position="6"/>
        <end position="23"/>
    </location>
</feature>
<evidence type="ECO:0000259" key="6">
    <source>
        <dbReference type="Pfam" id="PF01699"/>
    </source>
</evidence>
<dbReference type="GO" id="GO:0006874">
    <property type="term" value="P:intracellular calcium ion homeostasis"/>
    <property type="evidence" value="ECO:0007669"/>
    <property type="project" value="TreeGrafter"/>
</dbReference>
<reference evidence="7 8" key="1">
    <citation type="submission" date="2017-11" db="EMBL/GenBank/DDBJ databases">
        <title>Genome-resolved metagenomics identifies genetic mobility, metabolic interactions, and unexpected diversity in perchlorate-reducing communities.</title>
        <authorList>
            <person name="Barnum T.P."/>
            <person name="Figueroa I.A."/>
            <person name="Carlstrom C.I."/>
            <person name="Lucas L.N."/>
            <person name="Engelbrektson A.L."/>
            <person name="Coates J.D."/>
        </authorList>
    </citation>
    <scope>NUCLEOTIDE SEQUENCE [LARGE SCALE GENOMIC DNA]</scope>
    <source>
        <strain evidence="7">BM706</strain>
    </source>
</reference>
<comment type="caution">
    <text evidence="7">The sequence shown here is derived from an EMBL/GenBank/DDBJ whole genome shotgun (WGS) entry which is preliminary data.</text>
</comment>
<proteinExistence type="predicted"/>
<dbReference type="PANTHER" id="PTHR10846">
    <property type="entry name" value="SODIUM/POTASSIUM/CALCIUM EXCHANGER"/>
    <property type="match status" value="1"/>
</dbReference>
<feature type="transmembrane region" description="Helical" evidence="5">
    <location>
        <begin position="171"/>
        <end position="192"/>
    </location>
</feature>
<feature type="transmembrane region" description="Helical" evidence="5">
    <location>
        <begin position="108"/>
        <end position="127"/>
    </location>
</feature>
<dbReference type="GO" id="GO:0005886">
    <property type="term" value="C:plasma membrane"/>
    <property type="evidence" value="ECO:0007669"/>
    <property type="project" value="TreeGrafter"/>
</dbReference>
<evidence type="ECO:0000313" key="7">
    <source>
        <dbReference type="EMBL" id="PLX19068.1"/>
    </source>
</evidence>
<keyword evidence="3 5" id="KW-1133">Transmembrane helix</keyword>
<evidence type="ECO:0000256" key="4">
    <source>
        <dbReference type="ARBA" id="ARBA00023136"/>
    </source>
</evidence>
<dbReference type="Gene3D" id="1.20.1420.30">
    <property type="entry name" value="NCX, central ion-binding region"/>
    <property type="match status" value="1"/>
</dbReference>
<keyword evidence="2 5" id="KW-0812">Transmembrane</keyword>
<dbReference type="InterPro" id="IPR004481">
    <property type="entry name" value="K/Na/Ca-exchanger"/>
</dbReference>
<feature type="transmembrane region" description="Helical" evidence="5">
    <location>
        <begin position="233"/>
        <end position="256"/>
    </location>
</feature>
<feature type="transmembrane region" description="Helical" evidence="5">
    <location>
        <begin position="133"/>
        <end position="150"/>
    </location>
</feature>
<feature type="transmembrane region" description="Helical" evidence="5">
    <location>
        <begin position="306"/>
        <end position="327"/>
    </location>
</feature>
<feature type="domain" description="Sodium/calcium exchanger membrane region" evidence="6">
    <location>
        <begin position="4"/>
        <end position="148"/>
    </location>
</feature>
<name>A0A2N5ZK37_MUIH1</name>